<dbReference type="PANTHER" id="PTHR24264:SF58">
    <property type="entry name" value="SI:DKEY-33M11.8-RELATED"/>
    <property type="match status" value="1"/>
</dbReference>
<dbReference type="SUPFAM" id="SSF53927">
    <property type="entry name" value="Cytidine deaminase-like"/>
    <property type="match status" value="1"/>
</dbReference>
<comment type="subcellular location">
    <subcellularLocation>
        <location evidence="2">Secreted</location>
        <location evidence="2">Extracellular space</location>
    </subcellularLocation>
</comment>
<dbReference type="PROSITE" id="PS00134">
    <property type="entry name" value="TRYPSIN_HIS"/>
    <property type="match status" value="2"/>
</dbReference>
<comment type="cofactor">
    <cofactor evidence="1">
        <name>Zn(2+)</name>
        <dbReference type="ChEBI" id="CHEBI:29105"/>
    </cofactor>
</comment>
<dbReference type="PROSITE" id="PS00135">
    <property type="entry name" value="TRYPSIN_SER"/>
    <property type="match status" value="1"/>
</dbReference>
<dbReference type="Pfam" id="PF00383">
    <property type="entry name" value="dCMP_cyt_deam_1"/>
    <property type="match status" value="1"/>
</dbReference>
<keyword evidence="7" id="KW-0862">Zinc</keyword>
<evidence type="ECO:0000256" key="1">
    <source>
        <dbReference type="ARBA" id="ARBA00001947"/>
    </source>
</evidence>
<keyword evidence="5 11" id="KW-0378">Hydrolase</keyword>
<evidence type="ECO:0000256" key="11">
    <source>
        <dbReference type="RuleBase" id="RU363034"/>
    </source>
</evidence>
<dbReference type="InterPro" id="IPR043504">
    <property type="entry name" value="Peptidase_S1_PA_chymotrypsin"/>
</dbReference>
<dbReference type="Gene3D" id="2.40.10.10">
    <property type="entry name" value="Trypsin-like serine proteases"/>
    <property type="match status" value="3"/>
</dbReference>
<dbReference type="NCBIfam" id="NF004064">
    <property type="entry name" value="PRK05578.1"/>
    <property type="match status" value="1"/>
</dbReference>
<evidence type="ECO:0000256" key="7">
    <source>
        <dbReference type="ARBA" id="ARBA00022833"/>
    </source>
</evidence>
<feature type="domain" description="Peptidase S1" evidence="12">
    <location>
        <begin position="280"/>
        <end position="533"/>
    </location>
</feature>
<keyword evidence="8" id="KW-1015">Disulfide bond</keyword>
<proteinExistence type="predicted"/>
<keyword evidence="4" id="KW-0479">Metal-binding</keyword>
<dbReference type="InterPro" id="IPR001314">
    <property type="entry name" value="Peptidase_S1A"/>
</dbReference>
<evidence type="ECO:0000256" key="6">
    <source>
        <dbReference type="ARBA" id="ARBA00022825"/>
    </source>
</evidence>
<dbReference type="InterPro" id="IPR001254">
    <property type="entry name" value="Trypsin_dom"/>
</dbReference>
<evidence type="ECO:0000256" key="5">
    <source>
        <dbReference type="ARBA" id="ARBA00022801"/>
    </source>
</evidence>
<comment type="catalytic activity">
    <reaction evidence="9">
        <text>Preferential cleavage: Arg-|-Xaa, Lys-|-Xaa.</text>
        <dbReference type="EC" id="3.4.21.4"/>
    </reaction>
</comment>
<dbReference type="InterPro" id="IPR050127">
    <property type="entry name" value="Serine_Proteases_S1"/>
</dbReference>
<dbReference type="InterPro" id="IPR016192">
    <property type="entry name" value="APOBEC/CMP_deaminase_Zn-bd"/>
</dbReference>
<accession>A0AAD8ZHM6</accession>
<dbReference type="PRINTS" id="PR00722">
    <property type="entry name" value="CHYMOTRYPSIN"/>
</dbReference>
<evidence type="ECO:0000256" key="9">
    <source>
        <dbReference type="ARBA" id="ARBA00036320"/>
    </source>
</evidence>
<evidence type="ECO:0000313" key="15">
    <source>
        <dbReference type="Proteomes" id="UP001239994"/>
    </source>
</evidence>
<keyword evidence="15" id="KW-1185">Reference proteome</keyword>
<dbReference type="GO" id="GO:0008270">
    <property type="term" value="F:zinc ion binding"/>
    <property type="evidence" value="ECO:0007669"/>
    <property type="project" value="InterPro"/>
</dbReference>
<dbReference type="GO" id="GO:0005615">
    <property type="term" value="C:extracellular space"/>
    <property type="evidence" value="ECO:0007669"/>
    <property type="project" value="TreeGrafter"/>
</dbReference>
<dbReference type="InterPro" id="IPR009003">
    <property type="entry name" value="Peptidase_S1_PA"/>
</dbReference>
<dbReference type="FunFam" id="2.40.10.10:FF:000166">
    <property type="entry name" value="Trypsin"/>
    <property type="match status" value="1"/>
</dbReference>
<evidence type="ECO:0000256" key="10">
    <source>
        <dbReference type="ARBA" id="ARBA00038868"/>
    </source>
</evidence>
<dbReference type="GO" id="GO:0006508">
    <property type="term" value="P:proteolysis"/>
    <property type="evidence" value="ECO:0007669"/>
    <property type="project" value="UniProtKB-KW"/>
</dbReference>
<dbReference type="PROSITE" id="PS00903">
    <property type="entry name" value="CYT_DCMP_DEAMINASES_1"/>
    <property type="match status" value="1"/>
</dbReference>
<dbReference type="SMART" id="SM00020">
    <property type="entry name" value="Tryp_SPc"/>
    <property type="match status" value="2"/>
</dbReference>
<dbReference type="InterPro" id="IPR016193">
    <property type="entry name" value="Cytidine_deaminase-like"/>
</dbReference>
<dbReference type="CDD" id="cd01283">
    <property type="entry name" value="cytidine_deaminase"/>
    <property type="match status" value="1"/>
</dbReference>
<dbReference type="PROSITE" id="PS50240">
    <property type="entry name" value="TRYPSIN_DOM"/>
    <property type="match status" value="2"/>
</dbReference>
<dbReference type="SUPFAM" id="SSF50494">
    <property type="entry name" value="Trypsin-like serine proteases"/>
    <property type="match status" value="2"/>
</dbReference>
<dbReference type="Pfam" id="PF00089">
    <property type="entry name" value="Trypsin"/>
    <property type="match status" value="3"/>
</dbReference>
<dbReference type="FunFam" id="2.40.10.10:FF:000221">
    <property type="entry name" value="Si:dkey-33m11.8"/>
    <property type="match status" value="1"/>
</dbReference>
<dbReference type="InterPro" id="IPR002125">
    <property type="entry name" value="CMP_dCMP_dom"/>
</dbReference>
<evidence type="ECO:0000256" key="2">
    <source>
        <dbReference type="ARBA" id="ARBA00004239"/>
    </source>
</evidence>
<dbReference type="CDD" id="cd00190">
    <property type="entry name" value="Tryp_SPc"/>
    <property type="match status" value="2"/>
</dbReference>
<feature type="domain" description="CMP/dCMP-type deaminase" evidence="13">
    <location>
        <begin position="494"/>
        <end position="624"/>
    </location>
</feature>
<evidence type="ECO:0000313" key="14">
    <source>
        <dbReference type="EMBL" id="KAK1799559.1"/>
    </source>
</evidence>
<dbReference type="Proteomes" id="UP001239994">
    <property type="component" value="Unassembled WGS sequence"/>
</dbReference>
<comment type="caution">
    <text evidence="14">The sequence shown here is derived from an EMBL/GenBank/DDBJ whole genome shotgun (WGS) entry which is preliminary data.</text>
</comment>
<dbReference type="AlphaFoldDB" id="A0AAD8ZHM6"/>
<gene>
    <name evidence="14" type="ORF">P4O66_000442</name>
</gene>
<dbReference type="InterPro" id="IPR018114">
    <property type="entry name" value="TRYPSIN_HIS"/>
</dbReference>
<dbReference type="InterPro" id="IPR033116">
    <property type="entry name" value="TRYPSIN_SER"/>
</dbReference>
<evidence type="ECO:0000259" key="12">
    <source>
        <dbReference type="PROSITE" id="PS50240"/>
    </source>
</evidence>
<evidence type="ECO:0000256" key="8">
    <source>
        <dbReference type="ARBA" id="ARBA00023157"/>
    </source>
</evidence>
<dbReference type="Gene3D" id="3.40.140.10">
    <property type="entry name" value="Cytidine Deaminase, domain 2"/>
    <property type="match status" value="1"/>
</dbReference>
<dbReference type="PROSITE" id="PS51747">
    <property type="entry name" value="CYT_DCMP_DEAMINASES_2"/>
    <property type="match status" value="1"/>
</dbReference>
<evidence type="ECO:0000256" key="3">
    <source>
        <dbReference type="ARBA" id="ARBA00022670"/>
    </source>
</evidence>
<dbReference type="EC" id="3.4.21.4" evidence="10"/>
<evidence type="ECO:0000259" key="13">
    <source>
        <dbReference type="PROSITE" id="PS51747"/>
    </source>
</evidence>
<dbReference type="PANTHER" id="PTHR24264">
    <property type="entry name" value="TRYPSIN-RELATED"/>
    <property type="match status" value="1"/>
</dbReference>
<dbReference type="EMBL" id="JAROKS010000011">
    <property type="protein sequence ID" value="KAK1799559.1"/>
    <property type="molecule type" value="Genomic_DNA"/>
</dbReference>
<sequence>MRRLSVRRAGGISALLCLGEPHPDTRDTCPGLLQQRIIGGQEVVPNSIKYQASLQFNGNHYCGGTLISAQWVVSAAHCWKPNYLTKVVLGAHDLTMKDGTEQEFSITKAFIYYMYNYRTFDSDIMLLKFDRPAELNDYVQPAMLASPSGPLLSAGATCTVSGWGITQLFSYYLSPVLRAVDVEVISCQTYYTYRTSDNMICAGSPLGGKDSCQGDSGGPLVCNGYFEGIVSWGISCANPYYPGVYTKVRNFNQWIGWIISSNRDECCQDKFLSGSQQQRIIGGQEVVPNSIKYQASIQYNGNHYCGGTLISAQWVVSAAHCWKPYYLITVVLGAHDLTKLEGTVQAFNVTKALVYYMYNYRTFDGDIMLLKFDRPASVNAYVQPALLSSVSAPPLSGGVTCTVSGWGVTQVYSYYLSPVLRSVDVQVISGCQVYYYYYMITDSMLCAGSPIGGKDSCQSAALDTDHGQKDFIEVSGSVTFCPFRRQGDSGGPLVCNGYFEGIVSWGISCANPYYPGVYTKVRNFIQWINSTISSNSCNVENACYNLGICAERTAISKAVSEGFRDFKAIAIASDLREQFISPCGGCRQFMREFGASWDVYLSKPDGSYMEMTVEELLPESFGPEDLKMKREHSIPKDSVLTVISQS</sequence>
<keyword evidence="6 11" id="KW-0720">Serine protease</keyword>
<feature type="domain" description="Peptidase S1" evidence="12">
    <location>
        <begin position="37"/>
        <end position="260"/>
    </location>
</feature>
<protein>
    <recommendedName>
        <fullName evidence="10">trypsin</fullName>
        <ecNumber evidence="10">3.4.21.4</ecNumber>
    </recommendedName>
</protein>
<keyword evidence="3 11" id="KW-0645">Protease</keyword>
<organism evidence="14 15">
    <name type="scientific">Electrophorus voltai</name>
    <dbReference type="NCBI Taxonomy" id="2609070"/>
    <lineage>
        <taxon>Eukaryota</taxon>
        <taxon>Metazoa</taxon>
        <taxon>Chordata</taxon>
        <taxon>Craniata</taxon>
        <taxon>Vertebrata</taxon>
        <taxon>Euteleostomi</taxon>
        <taxon>Actinopterygii</taxon>
        <taxon>Neopterygii</taxon>
        <taxon>Teleostei</taxon>
        <taxon>Ostariophysi</taxon>
        <taxon>Gymnotiformes</taxon>
        <taxon>Gymnotoidei</taxon>
        <taxon>Gymnotidae</taxon>
        <taxon>Electrophorus</taxon>
    </lineage>
</organism>
<reference evidence="14" key="1">
    <citation type="submission" date="2023-03" db="EMBL/GenBank/DDBJ databases">
        <title>Electrophorus voltai genome.</title>
        <authorList>
            <person name="Bian C."/>
        </authorList>
    </citation>
    <scope>NUCLEOTIDE SEQUENCE</scope>
    <source>
        <strain evidence="14">CB-2022</strain>
        <tissue evidence="14">Muscle</tissue>
    </source>
</reference>
<dbReference type="GO" id="GO:0004252">
    <property type="term" value="F:serine-type endopeptidase activity"/>
    <property type="evidence" value="ECO:0007669"/>
    <property type="project" value="UniProtKB-EC"/>
</dbReference>
<name>A0AAD8ZHM6_9TELE</name>
<evidence type="ECO:0000256" key="4">
    <source>
        <dbReference type="ARBA" id="ARBA00022723"/>
    </source>
</evidence>